<sequence length="133" mass="15189">MEETFVAPNGDSDSNFGLALAALTQSLQKLQTRYDEVQSQRAKQQQIQEYRADVETRLQGEAQAELEQELARIRSELEALSLELESELLTDRQLQKMFWDGLRRGLMGDVFWQIIRFGGLGLVLGWALKSWVG</sequence>
<dbReference type="EMBL" id="JADEVV010000082">
    <property type="protein sequence ID" value="MBE9255708.1"/>
    <property type="molecule type" value="Genomic_DNA"/>
</dbReference>
<dbReference type="RefSeq" id="WP_190599166.1">
    <property type="nucleotide sequence ID" value="NZ_JADEVV010000082.1"/>
</dbReference>
<keyword evidence="1" id="KW-0175">Coiled coil</keyword>
<evidence type="ECO:0000313" key="2">
    <source>
        <dbReference type="EMBL" id="MBE9255708.1"/>
    </source>
</evidence>
<evidence type="ECO:0008006" key="4">
    <source>
        <dbReference type="Google" id="ProtNLM"/>
    </source>
</evidence>
<evidence type="ECO:0000256" key="1">
    <source>
        <dbReference type="SAM" id="Coils"/>
    </source>
</evidence>
<keyword evidence="3" id="KW-1185">Reference proteome</keyword>
<organism evidence="2 3">
    <name type="scientific">Synechocystis salina LEGE 00031</name>
    <dbReference type="NCBI Taxonomy" id="1828736"/>
    <lineage>
        <taxon>Bacteria</taxon>
        <taxon>Bacillati</taxon>
        <taxon>Cyanobacteriota</taxon>
        <taxon>Cyanophyceae</taxon>
        <taxon>Synechococcales</taxon>
        <taxon>Merismopediaceae</taxon>
        <taxon>Synechocystis</taxon>
    </lineage>
</organism>
<evidence type="ECO:0000313" key="3">
    <source>
        <dbReference type="Proteomes" id="UP000658720"/>
    </source>
</evidence>
<gene>
    <name evidence="2" type="ORF">IQ217_18095</name>
</gene>
<protein>
    <recommendedName>
        <fullName evidence="4">DUF2203 domain-containing protein</fullName>
    </recommendedName>
</protein>
<comment type="caution">
    <text evidence="2">The sequence shown here is derived from an EMBL/GenBank/DDBJ whole genome shotgun (WGS) entry which is preliminary data.</text>
</comment>
<dbReference type="Proteomes" id="UP000658720">
    <property type="component" value="Unassembled WGS sequence"/>
</dbReference>
<name>A0ABR9VXU9_9SYNC</name>
<proteinExistence type="predicted"/>
<reference evidence="2 3" key="1">
    <citation type="submission" date="2020-10" db="EMBL/GenBank/DDBJ databases">
        <authorList>
            <person name="Castelo-Branco R."/>
            <person name="Eusebio N."/>
            <person name="Adriana R."/>
            <person name="Vieira A."/>
            <person name="Brugerolle De Fraissinette N."/>
            <person name="Rezende De Castro R."/>
            <person name="Schneider M.P."/>
            <person name="Vasconcelos V."/>
            <person name="Leao P.N."/>
        </authorList>
    </citation>
    <scope>NUCLEOTIDE SEQUENCE [LARGE SCALE GENOMIC DNA]</scope>
    <source>
        <strain evidence="2 3">LEGE 00031</strain>
    </source>
</reference>
<feature type="coiled-coil region" evidence="1">
    <location>
        <begin position="20"/>
        <end position="90"/>
    </location>
</feature>
<accession>A0ABR9VXU9</accession>